<keyword evidence="2" id="KW-0645">Protease</keyword>
<evidence type="ECO:0000256" key="1">
    <source>
        <dbReference type="ARBA" id="ARBA00009431"/>
    </source>
</evidence>
<evidence type="ECO:0000313" key="4">
    <source>
        <dbReference type="EMBL" id="CAK93161.1"/>
    </source>
</evidence>
<dbReference type="eggNOG" id="KOG1282">
    <property type="taxonomic scope" value="Eukaryota"/>
</dbReference>
<evidence type="ECO:0000256" key="3">
    <source>
        <dbReference type="SAM" id="Phobius"/>
    </source>
</evidence>
<evidence type="ECO:0000256" key="2">
    <source>
        <dbReference type="RuleBase" id="RU361156"/>
    </source>
</evidence>
<keyword evidence="3" id="KW-0472">Membrane</keyword>
<dbReference type="PRINTS" id="PR00724">
    <property type="entry name" value="CRBOXYPTASEC"/>
</dbReference>
<dbReference type="RefSeq" id="XP_001460558.1">
    <property type="nucleotide sequence ID" value="XM_001460521.2"/>
</dbReference>
<keyword evidence="3" id="KW-0812">Transmembrane</keyword>
<dbReference type="HOGENOM" id="CLU_008523_13_3_1"/>
<dbReference type="GeneID" id="5046343"/>
<dbReference type="PROSITE" id="PS00131">
    <property type="entry name" value="CARBOXYPEPT_SER_SER"/>
    <property type="match status" value="1"/>
</dbReference>
<dbReference type="KEGG" id="ptm:GSPATT00004030001"/>
<reference evidence="4 5" key="1">
    <citation type="journal article" date="2006" name="Nature">
        <title>Global trends of whole-genome duplications revealed by the ciliate Paramecium tetraurelia.</title>
        <authorList>
            <consortium name="Genoscope"/>
            <person name="Aury J.-M."/>
            <person name="Jaillon O."/>
            <person name="Duret L."/>
            <person name="Noel B."/>
            <person name="Jubin C."/>
            <person name="Porcel B.M."/>
            <person name="Segurens B."/>
            <person name="Daubin V."/>
            <person name="Anthouard V."/>
            <person name="Aiach N."/>
            <person name="Arnaiz O."/>
            <person name="Billaut A."/>
            <person name="Beisson J."/>
            <person name="Blanc I."/>
            <person name="Bouhouche K."/>
            <person name="Camara F."/>
            <person name="Duharcourt S."/>
            <person name="Guigo R."/>
            <person name="Gogendeau D."/>
            <person name="Katinka M."/>
            <person name="Keller A.-M."/>
            <person name="Kissmehl R."/>
            <person name="Klotz C."/>
            <person name="Koll F."/>
            <person name="Le Moue A."/>
            <person name="Lepere C."/>
            <person name="Malinsky S."/>
            <person name="Nowacki M."/>
            <person name="Nowak J.K."/>
            <person name="Plattner H."/>
            <person name="Poulain J."/>
            <person name="Ruiz F."/>
            <person name="Serrano V."/>
            <person name="Zagulski M."/>
            <person name="Dessen P."/>
            <person name="Betermier M."/>
            <person name="Weissenbach J."/>
            <person name="Scarpelli C."/>
            <person name="Schachter V."/>
            <person name="Sperling L."/>
            <person name="Meyer E."/>
            <person name="Cohen J."/>
            <person name="Wincker P."/>
        </authorList>
    </citation>
    <scope>NUCLEOTIDE SEQUENCE [LARGE SCALE GENOMIC DNA]</scope>
    <source>
        <strain evidence="4 5">Stock d4-2</strain>
    </source>
</reference>
<accession>A0ECZ4</accession>
<dbReference type="EMBL" id="CT868671">
    <property type="protein sequence ID" value="CAK93161.1"/>
    <property type="molecule type" value="Genomic_DNA"/>
</dbReference>
<keyword evidence="2" id="KW-0378">Hydrolase</keyword>
<dbReference type="ESTHER" id="parte-a0ecz4">
    <property type="family name" value="Carboxypeptidase_S10"/>
</dbReference>
<dbReference type="GO" id="GO:0004185">
    <property type="term" value="F:serine-type carboxypeptidase activity"/>
    <property type="evidence" value="ECO:0000318"/>
    <property type="project" value="GO_Central"/>
</dbReference>
<gene>
    <name evidence="4" type="ORF">GSPATT00004030001</name>
</gene>
<dbReference type="Proteomes" id="UP000000600">
    <property type="component" value="Unassembled WGS sequence"/>
</dbReference>
<dbReference type="FunFam" id="3.40.50.1820:FF:000253">
    <property type="entry name" value="Carboxypeptidase"/>
    <property type="match status" value="1"/>
</dbReference>
<sequence length="499" mass="56798">MNNKIITKKQQDKMIYLRNDDRNETMIYLNRQYFNKIIIMMSLLIAGFVIGTVYAVNPLTDKAVFPGWGDYNFNSYSGYLPVGTELRQLHYVFLESQSNPSTDPVVLWLNGGPGCSSLLGLNEEIGPFVMVDEDRKFKKNPYPWNARANLLFLESPAGVGFSLNKDDSYVYNDENSGQDNYQAILAWFQAFKQFQRNRFFIAGESYAGMYIPYTAKAIVDGNKSASLKIPLEGILIGNGLLVSDQQKRFTALQEYFLRRNFMPPTATNTIRKICSVKPDSIKCLLAQSQFEEICLGSNINIYNVYGYCKDDTTPDFLKPKTNSGKQIRYPYVSWYEGNNFQKVGNSGAPCSDFGPITEYYNNAQVQEALHILERPYFWSACNMEINQAYNISKSGSYQLLPLLSQAGVRILIYSGDQDAIVSVVDTEQSINVIPGIQELDSWTPWGNTDLDLAGWVTKYNYLKFVVVRGAGHMVPEDQRQNGFEMFDSFIYDNELPKYH</sequence>
<dbReference type="EC" id="3.4.16.-" evidence="2"/>
<keyword evidence="2" id="KW-0121">Carboxypeptidase</keyword>
<dbReference type="InterPro" id="IPR029058">
    <property type="entry name" value="AB_hydrolase_fold"/>
</dbReference>
<proteinExistence type="inferred from homology"/>
<dbReference type="SUPFAM" id="SSF53474">
    <property type="entry name" value="alpha/beta-Hydrolases"/>
    <property type="match status" value="1"/>
</dbReference>
<dbReference type="OMA" id="WDVCSNV"/>
<keyword evidence="5" id="KW-1185">Reference proteome</keyword>
<dbReference type="PANTHER" id="PTHR11802:SF201">
    <property type="entry name" value="CARBOXYPEPTIDASE"/>
    <property type="match status" value="1"/>
</dbReference>
<dbReference type="PANTHER" id="PTHR11802">
    <property type="entry name" value="SERINE PROTEASE FAMILY S10 SERINE CARBOXYPEPTIDASE"/>
    <property type="match status" value="1"/>
</dbReference>
<dbReference type="GO" id="GO:0006508">
    <property type="term" value="P:proteolysis"/>
    <property type="evidence" value="ECO:0007669"/>
    <property type="project" value="UniProtKB-KW"/>
</dbReference>
<feature type="transmembrane region" description="Helical" evidence="3">
    <location>
        <begin position="37"/>
        <end position="56"/>
    </location>
</feature>
<dbReference type="InParanoid" id="A0ECZ4"/>
<dbReference type="MEROPS" id="S10.005"/>
<organism evidence="4 5">
    <name type="scientific">Paramecium tetraurelia</name>
    <dbReference type="NCBI Taxonomy" id="5888"/>
    <lineage>
        <taxon>Eukaryota</taxon>
        <taxon>Sar</taxon>
        <taxon>Alveolata</taxon>
        <taxon>Ciliophora</taxon>
        <taxon>Intramacronucleata</taxon>
        <taxon>Oligohymenophorea</taxon>
        <taxon>Peniculida</taxon>
        <taxon>Parameciidae</taxon>
        <taxon>Paramecium</taxon>
    </lineage>
</organism>
<dbReference type="InterPro" id="IPR018202">
    <property type="entry name" value="Ser_caboxypep_ser_AS"/>
</dbReference>
<keyword evidence="3" id="KW-1133">Transmembrane helix</keyword>
<dbReference type="Gene3D" id="3.40.50.1820">
    <property type="entry name" value="alpha/beta hydrolase"/>
    <property type="match status" value="1"/>
</dbReference>
<evidence type="ECO:0000313" key="5">
    <source>
        <dbReference type="Proteomes" id="UP000000600"/>
    </source>
</evidence>
<protein>
    <recommendedName>
        <fullName evidence="2">Carboxypeptidase</fullName>
        <ecNumber evidence="2">3.4.16.-</ecNumber>
    </recommendedName>
</protein>
<dbReference type="InterPro" id="IPR001563">
    <property type="entry name" value="Peptidase_S10"/>
</dbReference>
<name>A0ECZ4_PARTE</name>
<dbReference type="OrthoDB" id="443318at2759"/>
<dbReference type="AlphaFoldDB" id="A0ECZ4"/>
<dbReference type="Pfam" id="PF00450">
    <property type="entry name" value="Peptidase_S10"/>
    <property type="match status" value="1"/>
</dbReference>
<comment type="similarity">
    <text evidence="1 2">Belongs to the peptidase S10 family.</text>
</comment>